<name>A0A8I2C9H2_BRAEL</name>
<keyword evidence="1" id="KW-1133">Transmembrane helix</keyword>
<evidence type="ECO:0000256" key="1">
    <source>
        <dbReference type="SAM" id="Phobius"/>
    </source>
</evidence>
<keyword evidence="5" id="KW-1185">Reference proteome</keyword>
<sequence>MGAAAALAIGAHDALDVAPNVGIMLGALLIVAFPASVIASLLSCCQTERRDDRTG</sequence>
<proteinExistence type="predicted"/>
<dbReference type="AlphaFoldDB" id="A0A8I2C9H2"/>
<dbReference type="Proteomes" id="UP001565471">
    <property type="component" value="Unassembled WGS sequence"/>
</dbReference>
<dbReference type="Proteomes" id="UP000673383">
    <property type="component" value="Unassembled WGS sequence"/>
</dbReference>
<organism evidence="2 4">
    <name type="scientific">Bradyrhizobium elkanii</name>
    <dbReference type="NCBI Taxonomy" id="29448"/>
    <lineage>
        <taxon>Bacteria</taxon>
        <taxon>Pseudomonadati</taxon>
        <taxon>Pseudomonadota</taxon>
        <taxon>Alphaproteobacteria</taxon>
        <taxon>Hyphomicrobiales</taxon>
        <taxon>Nitrobacteraceae</taxon>
        <taxon>Bradyrhizobium</taxon>
    </lineage>
</organism>
<keyword evidence="1" id="KW-0812">Transmembrane</keyword>
<protein>
    <submittedName>
        <fullName evidence="2">Uncharacterized protein</fullName>
    </submittedName>
</protein>
<keyword evidence="1" id="KW-0472">Membrane</keyword>
<gene>
    <name evidence="3" type="ORF">ABIF29_001712</name>
    <name evidence="2" type="ORF">JOH49_009281</name>
</gene>
<evidence type="ECO:0000313" key="4">
    <source>
        <dbReference type="Proteomes" id="UP000673383"/>
    </source>
</evidence>
<evidence type="ECO:0000313" key="3">
    <source>
        <dbReference type="EMBL" id="MEY9314913.1"/>
    </source>
</evidence>
<evidence type="ECO:0000313" key="2">
    <source>
        <dbReference type="EMBL" id="MBP1299528.1"/>
    </source>
</evidence>
<dbReference type="EMBL" id="JBGBZA010000002">
    <property type="protein sequence ID" value="MEY9314913.1"/>
    <property type="molecule type" value="Genomic_DNA"/>
</dbReference>
<reference evidence="2" key="1">
    <citation type="submission" date="2021-02" db="EMBL/GenBank/DDBJ databases">
        <title>Genomic Encyclopedia of Type Strains, Phase IV (KMG-V): Genome sequencing to study the core and pangenomes of soil and plant-associated prokaryotes.</title>
        <authorList>
            <person name="Whitman W."/>
        </authorList>
    </citation>
    <scope>NUCLEOTIDE SEQUENCE</scope>
    <source>
        <strain evidence="2">USDA 406</strain>
    </source>
</reference>
<evidence type="ECO:0000313" key="5">
    <source>
        <dbReference type="Proteomes" id="UP001565471"/>
    </source>
</evidence>
<comment type="caution">
    <text evidence="2">The sequence shown here is derived from an EMBL/GenBank/DDBJ whole genome shotgun (WGS) entry which is preliminary data.</text>
</comment>
<dbReference type="EMBL" id="JAFICZ010000001">
    <property type="protein sequence ID" value="MBP1299528.1"/>
    <property type="molecule type" value="Genomic_DNA"/>
</dbReference>
<accession>A0A8I2C9H2</accession>
<reference evidence="3 5" key="2">
    <citation type="submission" date="2024-07" db="EMBL/GenBank/DDBJ databases">
        <title>Genomic Encyclopedia of Type Strains, Phase V (KMG-V): Genome sequencing to study the core and pangenomes of soil and plant-associated prokaryotes.</title>
        <authorList>
            <person name="Whitman W."/>
        </authorList>
    </citation>
    <scope>NUCLEOTIDE SEQUENCE [LARGE SCALE GENOMIC DNA]</scope>
    <source>
        <strain evidence="3 5">USDA 415</strain>
    </source>
</reference>
<feature type="transmembrane region" description="Helical" evidence="1">
    <location>
        <begin position="24"/>
        <end position="45"/>
    </location>
</feature>
<dbReference type="RefSeq" id="WP_155258730.1">
    <property type="nucleotide sequence ID" value="NZ_CP126003.1"/>
</dbReference>